<evidence type="ECO:0000259" key="4">
    <source>
        <dbReference type="Pfam" id="PF02230"/>
    </source>
</evidence>
<reference evidence="6" key="2">
    <citation type="submission" date="2024-04" db="EMBL/GenBank/DDBJ databases">
        <authorList>
            <person name="Chen Y."/>
            <person name="Shah S."/>
            <person name="Dougan E. K."/>
            <person name="Thang M."/>
            <person name="Chan C."/>
        </authorList>
    </citation>
    <scope>NUCLEOTIDE SEQUENCE [LARGE SCALE GENOMIC DNA]</scope>
</reference>
<gene>
    <name evidence="5" type="ORF">C1SCF055_LOCUS16861</name>
</gene>
<keyword evidence="2 7" id="KW-0378">Hydrolase</keyword>
<comment type="caution">
    <text evidence="5">The sequence shown here is derived from an EMBL/GenBank/DDBJ whole genome shotgun (WGS) entry which is preliminary data.</text>
</comment>
<dbReference type="Pfam" id="PF02230">
    <property type="entry name" value="Abhydrolase_2"/>
    <property type="match status" value="1"/>
</dbReference>
<dbReference type="GO" id="GO:0016787">
    <property type="term" value="F:hydrolase activity"/>
    <property type="evidence" value="ECO:0007669"/>
    <property type="project" value="UniProtKB-KW"/>
</dbReference>
<feature type="region of interest" description="Disordered" evidence="3">
    <location>
        <begin position="1"/>
        <end position="52"/>
    </location>
</feature>
<feature type="domain" description="Phospholipase/carboxylesterase/thioesterase" evidence="4">
    <location>
        <begin position="66"/>
        <end position="237"/>
    </location>
</feature>
<protein>
    <submittedName>
        <fullName evidence="7">Acyl-protein thioesterase 1 (Palmitoyl-protei n hydrolase)</fullName>
    </submittedName>
</protein>
<dbReference type="InterPro" id="IPR003140">
    <property type="entry name" value="PLipase/COase/thioEstase"/>
</dbReference>
<dbReference type="AlphaFoldDB" id="A0A9P1CE88"/>
<evidence type="ECO:0000313" key="5">
    <source>
        <dbReference type="EMBL" id="CAI3989821.1"/>
    </source>
</evidence>
<evidence type="ECO:0000256" key="3">
    <source>
        <dbReference type="SAM" id="MobiDB-lite"/>
    </source>
</evidence>
<evidence type="ECO:0000256" key="2">
    <source>
        <dbReference type="ARBA" id="ARBA00022801"/>
    </source>
</evidence>
<comment type="similarity">
    <text evidence="1">Belongs to the AB hydrolase superfamily. AB hydrolase 2 family.</text>
</comment>
<dbReference type="PANTHER" id="PTHR10655">
    <property type="entry name" value="LYSOPHOSPHOLIPASE-RELATED"/>
    <property type="match status" value="1"/>
</dbReference>
<dbReference type="Proteomes" id="UP001152797">
    <property type="component" value="Unassembled WGS sequence"/>
</dbReference>
<feature type="compositionally biased region" description="Low complexity" evidence="3">
    <location>
        <begin position="39"/>
        <end position="52"/>
    </location>
</feature>
<proteinExistence type="inferred from homology"/>
<feature type="compositionally biased region" description="Basic and acidic residues" evidence="3">
    <location>
        <begin position="1"/>
        <end position="28"/>
    </location>
</feature>
<sequence length="288" mass="32686">MDTTRAQEDRWAERRWKWDDAARRKTTSEEQAPNGADVAAAAASPSPSEELLPEPWYVDAHDLTLHPRGQHSFTMILLHSCSGGPDDWTPILHRLKVPFRNEIRFVVPCAPLRREAHHSWRGEMNSWFEYAEDGDSAKDPQELTDQIERIQQLMEEEIARLPGEDPKRLLLGGFSQGVALVVEAAVSFSTKSSPLLLLRGAALGSGRSAPEEELAAMKVLAHHGRWDRMCPPETALESYQRRLAGAQLRWLVDENLGHACARGRWEELGDGCRVYFWLVVWNIFDFPQ</sequence>
<dbReference type="EMBL" id="CAMXCT020001407">
    <property type="protein sequence ID" value="CAL1143196.1"/>
    <property type="molecule type" value="Genomic_DNA"/>
</dbReference>
<organism evidence="5">
    <name type="scientific">Cladocopium goreaui</name>
    <dbReference type="NCBI Taxonomy" id="2562237"/>
    <lineage>
        <taxon>Eukaryota</taxon>
        <taxon>Sar</taxon>
        <taxon>Alveolata</taxon>
        <taxon>Dinophyceae</taxon>
        <taxon>Suessiales</taxon>
        <taxon>Symbiodiniaceae</taxon>
        <taxon>Cladocopium</taxon>
    </lineage>
</organism>
<dbReference type="EMBL" id="CAMXCT010001407">
    <property type="protein sequence ID" value="CAI3989821.1"/>
    <property type="molecule type" value="Genomic_DNA"/>
</dbReference>
<evidence type="ECO:0000256" key="1">
    <source>
        <dbReference type="ARBA" id="ARBA00006499"/>
    </source>
</evidence>
<accession>A0A9P1CE88</accession>
<keyword evidence="8" id="KW-1185">Reference proteome</keyword>
<name>A0A9P1CE88_9DINO</name>
<evidence type="ECO:0000313" key="7">
    <source>
        <dbReference type="EMBL" id="CAL4777133.1"/>
    </source>
</evidence>
<dbReference type="SUPFAM" id="SSF53474">
    <property type="entry name" value="alpha/beta-Hydrolases"/>
    <property type="match status" value="1"/>
</dbReference>
<dbReference type="InterPro" id="IPR050565">
    <property type="entry name" value="LYPA1-2/EST-like"/>
</dbReference>
<dbReference type="OrthoDB" id="339325at2759"/>
<dbReference type="PANTHER" id="PTHR10655:SF17">
    <property type="entry name" value="LYSOPHOSPHOLIPASE-LIKE PROTEIN 1"/>
    <property type="match status" value="1"/>
</dbReference>
<evidence type="ECO:0000313" key="8">
    <source>
        <dbReference type="Proteomes" id="UP001152797"/>
    </source>
</evidence>
<dbReference type="Gene3D" id="3.40.50.1820">
    <property type="entry name" value="alpha/beta hydrolase"/>
    <property type="match status" value="1"/>
</dbReference>
<dbReference type="EMBL" id="CAMXCT030001407">
    <property type="protein sequence ID" value="CAL4777133.1"/>
    <property type="molecule type" value="Genomic_DNA"/>
</dbReference>
<evidence type="ECO:0000313" key="6">
    <source>
        <dbReference type="EMBL" id="CAL1143196.1"/>
    </source>
</evidence>
<dbReference type="InterPro" id="IPR029058">
    <property type="entry name" value="AB_hydrolase_fold"/>
</dbReference>
<reference evidence="5" key="1">
    <citation type="submission" date="2022-10" db="EMBL/GenBank/DDBJ databases">
        <authorList>
            <person name="Chen Y."/>
            <person name="Dougan E. K."/>
            <person name="Chan C."/>
            <person name="Rhodes N."/>
            <person name="Thang M."/>
        </authorList>
    </citation>
    <scope>NUCLEOTIDE SEQUENCE</scope>
</reference>